<evidence type="ECO:0000313" key="5">
    <source>
        <dbReference type="Proteomes" id="UP000034164"/>
    </source>
</evidence>
<keyword evidence="2 3" id="KW-0040">ANK repeat</keyword>
<dbReference type="OrthoDB" id="366390at2759"/>
<organism evidence="4 5">
    <name type="scientific">[Emmonsia] crescens</name>
    <dbReference type="NCBI Taxonomy" id="73230"/>
    <lineage>
        <taxon>Eukaryota</taxon>
        <taxon>Fungi</taxon>
        <taxon>Dikarya</taxon>
        <taxon>Ascomycota</taxon>
        <taxon>Pezizomycotina</taxon>
        <taxon>Eurotiomycetes</taxon>
        <taxon>Eurotiomycetidae</taxon>
        <taxon>Onygenales</taxon>
        <taxon>Ajellomycetaceae</taxon>
        <taxon>Emergomyces</taxon>
    </lineage>
</organism>
<reference evidence="5" key="1">
    <citation type="journal article" date="2015" name="PLoS Genet.">
        <title>The dynamic genome and transcriptome of the human fungal pathogen Blastomyces and close relative Emmonsia.</title>
        <authorList>
            <person name="Munoz J.F."/>
            <person name="Gauthier G.M."/>
            <person name="Desjardins C.A."/>
            <person name="Gallo J.E."/>
            <person name="Holder J."/>
            <person name="Sullivan T.D."/>
            <person name="Marty A.J."/>
            <person name="Carmen J.C."/>
            <person name="Chen Z."/>
            <person name="Ding L."/>
            <person name="Gujja S."/>
            <person name="Magrini V."/>
            <person name="Misas E."/>
            <person name="Mitreva M."/>
            <person name="Priest M."/>
            <person name="Saif S."/>
            <person name="Whiston E.A."/>
            <person name="Young S."/>
            <person name="Zeng Q."/>
            <person name="Goldman W.E."/>
            <person name="Mardis E.R."/>
            <person name="Taylor J.W."/>
            <person name="McEwen J.G."/>
            <person name="Clay O.K."/>
            <person name="Klein B.S."/>
            <person name="Cuomo C.A."/>
        </authorList>
    </citation>
    <scope>NUCLEOTIDE SEQUENCE [LARGE SCALE GENOMIC DNA]</scope>
    <source>
        <strain evidence="5">UAMH 3008</strain>
    </source>
</reference>
<evidence type="ECO:0000313" key="4">
    <source>
        <dbReference type="EMBL" id="KKZ68230.1"/>
    </source>
</evidence>
<name>A0A0G2ID63_9EURO</name>
<dbReference type="VEuPathDB" id="FungiDB:EMCG_06091"/>
<dbReference type="EMBL" id="LCZI01000137">
    <property type="protein sequence ID" value="KKZ68230.1"/>
    <property type="molecule type" value="Genomic_DNA"/>
</dbReference>
<evidence type="ECO:0000256" key="3">
    <source>
        <dbReference type="PROSITE-ProRule" id="PRU00023"/>
    </source>
</evidence>
<dbReference type="AlphaFoldDB" id="A0A0G2ID63"/>
<evidence type="ECO:0000256" key="1">
    <source>
        <dbReference type="ARBA" id="ARBA00022737"/>
    </source>
</evidence>
<feature type="repeat" description="ANK" evidence="3">
    <location>
        <begin position="77"/>
        <end position="117"/>
    </location>
</feature>
<dbReference type="Pfam" id="PF00023">
    <property type="entry name" value="Ank"/>
    <property type="match status" value="1"/>
</dbReference>
<keyword evidence="1" id="KW-0677">Repeat</keyword>
<dbReference type="SMART" id="SM00248">
    <property type="entry name" value="ANK"/>
    <property type="match status" value="2"/>
</dbReference>
<dbReference type="InterPro" id="IPR002110">
    <property type="entry name" value="Ankyrin_rpt"/>
</dbReference>
<protein>
    <submittedName>
        <fullName evidence="4">Uncharacterized protein</fullName>
    </submittedName>
</protein>
<sequence>GFTPLHDVLLRIDTSETLESFLDLSSRTGNIADLIDRPDSHYRTPLTWAVEFGWADTVRTLLRYGANPHKAIHSVRGESTILHLVLAGSRSKFLNRDFRTVVEVLLAQGVDINAKDHEGWTPLHIAASWGYHSTANPLQ</sequence>
<dbReference type="PANTHER" id="PTHR24171">
    <property type="entry name" value="ANKYRIN REPEAT DOMAIN-CONTAINING PROTEIN 39-RELATED"/>
    <property type="match status" value="1"/>
</dbReference>
<dbReference type="InterPro" id="IPR036770">
    <property type="entry name" value="Ankyrin_rpt-contain_sf"/>
</dbReference>
<dbReference type="PROSITE" id="PS50088">
    <property type="entry name" value="ANK_REPEAT"/>
    <property type="match status" value="1"/>
</dbReference>
<gene>
    <name evidence="4" type="ORF">EMCG_06091</name>
</gene>
<proteinExistence type="predicted"/>
<accession>A0A0G2ID63</accession>
<dbReference type="Pfam" id="PF13637">
    <property type="entry name" value="Ank_4"/>
    <property type="match status" value="1"/>
</dbReference>
<feature type="non-terminal residue" evidence="4">
    <location>
        <position position="1"/>
    </location>
</feature>
<evidence type="ECO:0000256" key="2">
    <source>
        <dbReference type="ARBA" id="ARBA00023043"/>
    </source>
</evidence>
<dbReference type="PRINTS" id="PR01415">
    <property type="entry name" value="ANKYRIN"/>
</dbReference>
<dbReference type="SUPFAM" id="SSF48403">
    <property type="entry name" value="Ankyrin repeat"/>
    <property type="match status" value="1"/>
</dbReference>
<dbReference type="Proteomes" id="UP000034164">
    <property type="component" value="Unassembled WGS sequence"/>
</dbReference>
<dbReference type="Gene3D" id="1.25.40.20">
    <property type="entry name" value="Ankyrin repeat-containing domain"/>
    <property type="match status" value="1"/>
</dbReference>
<comment type="caution">
    <text evidence="4">The sequence shown here is derived from an EMBL/GenBank/DDBJ whole genome shotgun (WGS) entry which is preliminary data.</text>
</comment>